<dbReference type="Proteomes" id="UP000002059">
    <property type="component" value="Partially assembled WGS sequence"/>
</dbReference>
<name>C1GWG8_PARBA</name>
<evidence type="ECO:0000313" key="2">
    <source>
        <dbReference type="Proteomes" id="UP000002059"/>
    </source>
</evidence>
<dbReference type="GeneID" id="9098556"/>
<reference evidence="1 2" key="1">
    <citation type="journal article" date="2011" name="PLoS Genet.">
        <title>Comparative genomic analysis of human fungal pathogens causing paracoccidioidomycosis.</title>
        <authorList>
            <person name="Desjardins C.A."/>
            <person name="Champion M.D."/>
            <person name="Holder J.W."/>
            <person name="Muszewska A."/>
            <person name="Goldberg J."/>
            <person name="Bailao A.M."/>
            <person name="Brigido M.M."/>
            <person name="Ferreira M.E."/>
            <person name="Garcia A.M."/>
            <person name="Grynberg M."/>
            <person name="Gujja S."/>
            <person name="Heiman D.I."/>
            <person name="Henn M.R."/>
            <person name="Kodira C.D."/>
            <person name="Leon-Narvaez H."/>
            <person name="Longo L.V."/>
            <person name="Ma L.J."/>
            <person name="Malavazi I."/>
            <person name="Matsuo A.L."/>
            <person name="Morais F.V."/>
            <person name="Pereira M."/>
            <person name="Rodriguez-Brito S."/>
            <person name="Sakthikumar S."/>
            <person name="Salem-Izacc S.M."/>
            <person name="Sykes S.M."/>
            <person name="Teixeira M.M."/>
            <person name="Vallejo M.C."/>
            <person name="Walter M.E."/>
            <person name="Yandava C."/>
            <person name="Young S."/>
            <person name="Zeng Q."/>
            <person name="Zucker J."/>
            <person name="Felipe M.S."/>
            <person name="Goldman G.H."/>
            <person name="Haas B.J."/>
            <person name="McEwen J.G."/>
            <person name="Nino-Vega G."/>
            <person name="Puccia R."/>
            <person name="San-Blas G."/>
            <person name="Soares C.M."/>
            <person name="Birren B.W."/>
            <person name="Cuomo C.A."/>
        </authorList>
    </citation>
    <scope>NUCLEOTIDE SEQUENCE [LARGE SCALE GENOMIC DNA]</scope>
    <source>
        <strain evidence="2">ATCC MYA-826 / Pb01</strain>
    </source>
</reference>
<gene>
    <name evidence="1" type="ORF">PAAG_02863</name>
</gene>
<dbReference type="AlphaFoldDB" id="C1GWG8"/>
<sequence>MTFQKKGKDPSSKDAWQRIYGETPVTVKEAHLEWVFKPQLQFRNREIRYFRRKDIFHKQAFIEIELHMLGKIGSSTGQPHKGWACAGVSAGGNVKWIREPPALSGLPLIIGPKGSSPLKTHVRDLRYARPHFPGGRRTLAPNLLKQTRWLFANPDTPQKASTKALLARVAPKLQGAFDGVGNRA</sequence>
<dbReference type="KEGG" id="pbl:PAAG_02863"/>
<protein>
    <submittedName>
        <fullName evidence="1">Uncharacterized protein</fullName>
    </submittedName>
</protein>
<organism evidence="1 2">
    <name type="scientific">Paracoccidioides lutzii (strain ATCC MYA-826 / Pb01)</name>
    <name type="common">Paracoccidioides brasiliensis</name>
    <dbReference type="NCBI Taxonomy" id="502779"/>
    <lineage>
        <taxon>Eukaryota</taxon>
        <taxon>Fungi</taxon>
        <taxon>Dikarya</taxon>
        <taxon>Ascomycota</taxon>
        <taxon>Pezizomycotina</taxon>
        <taxon>Eurotiomycetes</taxon>
        <taxon>Eurotiomycetidae</taxon>
        <taxon>Onygenales</taxon>
        <taxon>Ajellomycetaceae</taxon>
        <taxon>Paracoccidioides</taxon>
    </lineage>
</organism>
<accession>C1GWG8</accession>
<dbReference type="HOGENOM" id="CLU_1468625_0_0_1"/>
<dbReference type="VEuPathDB" id="FungiDB:PAAG_02863"/>
<keyword evidence="2" id="KW-1185">Reference proteome</keyword>
<evidence type="ECO:0000313" key="1">
    <source>
        <dbReference type="EMBL" id="EEH40887.2"/>
    </source>
</evidence>
<dbReference type="RefSeq" id="XP_002795387.2">
    <property type="nucleotide sequence ID" value="XM_002795341.2"/>
</dbReference>
<proteinExistence type="predicted"/>
<dbReference type="EMBL" id="KN293997">
    <property type="protein sequence ID" value="EEH40887.2"/>
    <property type="molecule type" value="Genomic_DNA"/>
</dbReference>